<dbReference type="EMBL" id="JAAIUW010000005">
    <property type="protein sequence ID" value="KAF7829560.1"/>
    <property type="molecule type" value="Genomic_DNA"/>
</dbReference>
<keyword evidence="3" id="KW-1185">Reference proteome</keyword>
<gene>
    <name evidence="2" type="ORF">G2W53_011893</name>
</gene>
<feature type="region of interest" description="Disordered" evidence="1">
    <location>
        <begin position="72"/>
        <end position="103"/>
    </location>
</feature>
<comment type="caution">
    <text evidence="2">The sequence shown here is derived from an EMBL/GenBank/DDBJ whole genome shotgun (WGS) entry which is preliminary data.</text>
</comment>
<accession>A0A834TVY5</accession>
<dbReference type="AlphaFoldDB" id="A0A834TVY5"/>
<evidence type="ECO:0000313" key="3">
    <source>
        <dbReference type="Proteomes" id="UP000634136"/>
    </source>
</evidence>
<sequence>MRFVGYDDIFHKKLDLVLNLRQTSLACGSIPSRHDKISKSSPPVFRVPLLPCKSIQMSMHISVPALDHWPLMKNRQTPEKSIKNGEGKEECKNGVQKVLSAGS</sequence>
<reference evidence="2" key="1">
    <citation type="submission" date="2020-09" db="EMBL/GenBank/DDBJ databases">
        <title>Genome-Enabled Discovery of Anthraquinone Biosynthesis in Senna tora.</title>
        <authorList>
            <person name="Kang S.-H."/>
            <person name="Pandey R.P."/>
            <person name="Lee C.-M."/>
            <person name="Sim J.-S."/>
            <person name="Jeong J.-T."/>
            <person name="Choi B.-S."/>
            <person name="Jung M."/>
            <person name="Ginzburg D."/>
            <person name="Zhao K."/>
            <person name="Won S.Y."/>
            <person name="Oh T.-J."/>
            <person name="Yu Y."/>
            <person name="Kim N.-H."/>
            <person name="Lee O.R."/>
            <person name="Lee T.-H."/>
            <person name="Bashyal P."/>
            <person name="Kim T.-S."/>
            <person name="Lee W.-H."/>
            <person name="Kawkins C."/>
            <person name="Kim C.-K."/>
            <person name="Kim J.S."/>
            <person name="Ahn B.O."/>
            <person name="Rhee S.Y."/>
            <person name="Sohng J.K."/>
        </authorList>
    </citation>
    <scope>NUCLEOTIDE SEQUENCE</scope>
    <source>
        <tissue evidence="2">Leaf</tissue>
    </source>
</reference>
<protein>
    <submittedName>
        <fullName evidence="2">Uncharacterized protein</fullName>
    </submittedName>
</protein>
<organism evidence="2 3">
    <name type="scientific">Senna tora</name>
    <dbReference type="NCBI Taxonomy" id="362788"/>
    <lineage>
        <taxon>Eukaryota</taxon>
        <taxon>Viridiplantae</taxon>
        <taxon>Streptophyta</taxon>
        <taxon>Embryophyta</taxon>
        <taxon>Tracheophyta</taxon>
        <taxon>Spermatophyta</taxon>
        <taxon>Magnoliopsida</taxon>
        <taxon>eudicotyledons</taxon>
        <taxon>Gunneridae</taxon>
        <taxon>Pentapetalae</taxon>
        <taxon>rosids</taxon>
        <taxon>fabids</taxon>
        <taxon>Fabales</taxon>
        <taxon>Fabaceae</taxon>
        <taxon>Caesalpinioideae</taxon>
        <taxon>Cassia clade</taxon>
        <taxon>Senna</taxon>
    </lineage>
</organism>
<proteinExistence type="predicted"/>
<evidence type="ECO:0000313" key="2">
    <source>
        <dbReference type="EMBL" id="KAF7829560.1"/>
    </source>
</evidence>
<name>A0A834TVY5_9FABA</name>
<feature type="compositionally biased region" description="Basic and acidic residues" evidence="1">
    <location>
        <begin position="76"/>
        <end position="92"/>
    </location>
</feature>
<dbReference type="Proteomes" id="UP000634136">
    <property type="component" value="Unassembled WGS sequence"/>
</dbReference>
<evidence type="ECO:0000256" key="1">
    <source>
        <dbReference type="SAM" id="MobiDB-lite"/>
    </source>
</evidence>